<organism evidence="9 10">
    <name type="scientific">Treponema pallidum subsp. pallidum (strain SS14)</name>
    <dbReference type="NCBI Taxonomy" id="455434"/>
    <lineage>
        <taxon>Bacteria</taxon>
        <taxon>Pseudomonadati</taxon>
        <taxon>Spirochaetota</taxon>
        <taxon>Spirochaetia</taxon>
        <taxon>Spirochaetales</taxon>
        <taxon>Treponemataceae</taxon>
        <taxon>Treponema</taxon>
    </lineage>
</organism>
<dbReference type="GO" id="GO:0006437">
    <property type="term" value="P:tyrosyl-tRNA aminoacylation"/>
    <property type="evidence" value="ECO:0007669"/>
    <property type="project" value="UniProtKB-UniRule"/>
</dbReference>
<comment type="function">
    <text evidence="7">Catalyzes the attachment of tyrosine to tRNA(Tyr) in a two-step reaction: tyrosine is first activated by ATP to form Tyr-AMP and then transferred to the acceptor end of tRNA(Tyr).</text>
</comment>
<dbReference type="PATRIC" id="fig|455434.6.peg.823"/>
<evidence type="ECO:0000256" key="8">
    <source>
        <dbReference type="PROSITE-ProRule" id="PRU00182"/>
    </source>
</evidence>
<dbReference type="PROSITE" id="PS50889">
    <property type="entry name" value="S4"/>
    <property type="match status" value="1"/>
</dbReference>
<feature type="short sequence motif" description="'HIGH' region" evidence="7">
    <location>
        <begin position="47"/>
        <end position="56"/>
    </location>
</feature>
<feature type="binding site" evidence="7">
    <location>
        <position position="42"/>
    </location>
    <ligand>
        <name>L-tyrosine</name>
        <dbReference type="ChEBI" id="CHEBI:58315"/>
    </ligand>
</feature>
<keyword evidence="8" id="KW-0694">RNA-binding</keyword>
<dbReference type="NCBIfam" id="TIGR00234">
    <property type="entry name" value="tyrS"/>
    <property type="match status" value="1"/>
</dbReference>
<dbReference type="Gene3D" id="3.10.290.10">
    <property type="entry name" value="RNA-binding S4 domain"/>
    <property type="match status" value="1"/>
</dbReference>
<dbReference type="InterPro" id="IPR036986">
    <property type="entry name" value="S4_RNA-bd_sf"/>
</dbReference>
<dbReference type="Pfam" id="PF00579">
    <property type="entry name" value="tRNA-synt_1b"/>
    <property type="match status" value="1"/>
</dbReference>
<keyword evidence="3 7" id="KW-0067">ATP-binding</keyword>
<dbReference type="SUPFAM" id="SSF55174">
    <property type="entry name" value="Alpha-L RNA-binding motif"/>
    <property type="match status" value="1"/>
</dbReference>
<dbReference type="KEGG" id="tpp:TPASS_0834"/>
<dbReference type="HAMAP" id="MF_02006">
    <property type="entry name" value="Tyr_tRNA_synth_type1"/>
    <property type="match status" value="1"/>
</dbReference>
<dbReference type="EC" id="6.1.1.1" evidence="7"/>
<dbReference type="GO" id="GO:0004831">
    <property type="term" value="F:tyrosine-tRNA ligase activity"/>
    <property type="evidence" value="ECO:0007669"/>
    <property type="project" value="UniProtKB-UniRule"/>
</dbReference>
<dbReference type="Gene3D" id="1.10.240.10">
    <property type="entry name" value="Tyrosyl-Transfer RNA Synthetase"/>
    <property type="match status" value="1"/>
</dbReference>
<dbReference type="InterPro" id="IPR014729">
    <property type="entry name" value="Rossmann-like_a/b/a_fold"/>
</dbReference>
<dbReference type="InterPro" id="IPR002305">
    <property type="entry name" value="aa-tRNA-synth_Ic"/>
</dbReference>
<keyword evidence="4 7" id="KW-0648">Protein biosynthesis</keyword>
<keyword evidence="7" id="KW-0963">Cytoplasm</keyword>
<dbReference type="GO" id="GO:0005829">
    <property type="term" value="C:cytosol"/>
    <property type="evidence" value="ECO:0007669"/>
    <property type="project" value="TreeGrafter"/>
</dbReference>
<dbReference type="InterPro" id="IPR024107">
    <property type="entry name" value="Tyr-tRNA-ligase_bac_1"/>
</dbReference>
<accession>A0A0H3BLF1</accession>
<dbReference type="EMBL" id="CP000805">
    <property type="protein sequence ID" value="ACD71251.1"/>
    <property type="molecule type" value="Genomic_DNA"/>
</dbReference>
<comment type="similarity">
    <text evidence="7">Belongs to the class-I aminoacyl-tRNA synthetase family. TyrS type 1 subfamily.</text>
</comment>
<dbReference type="Proteomes" id="UP000001202">
    <property type="component" value="Chromosome"/>
</dbReference>
<dbReference type="PRINTS" id="PR01040">
    <property type="entry name" value="TRNASYNTHTYR"/>
</dbReference>
<dbReference type="AlphaFoldDB" id="A0A0H3BLF1"/>
<feature type="binding site" evidence="7">
    <location>
        <position position="179"/>
    </location>
    <ligand>
        <name>L-tyrosine</name>
        <dbReference type="ChEBI" id="CHEBI:58315"/>
    </ligand>
</feature>
<keyword evidence="1 7" id="KW-0436">Ligase</keyword>
<dbReference type="GO" id="GO:0005524">
    <property type="term" value="F:ATP binding"/>
    <property type="evidence" value="ECO:0007669"/>
    <property type="project" value="UniProtKB-UniRule"/>
</dbReference>
<reference evidence="9 10" key="1">
    <citation type="journal article" date="2008" name="BMC Microbiol.">
        <title>Complete genome sequence of Treponema pallidum ssp. pallidum strain SS14 determined with oligonucleotide arrays.</title>
        <authorList>
            <person name="Matejkova P."/>
            <person name="Strouhal M."/>
            <person name="Smajs D."/>
            <person name="Norris S.J."/>
            <person name="Palzkill T."/>
            <person name="Petrosino J.F."/>
            <person name="Sodergren E."/>
            <person name="Norton J.E."/>
            <person name="Singh J."/>
            <person name="Richmond T.A."/>
            <person name="Molla M.N."/>
            <person name="Albert T.J."/>
            <person name="Weinstock G.M."/>
        </authorList>
    </citation>
    <scope>NUCLEOTIDE SEQUENCE [LARGE SCALE GENOMIC DNA]</scope>
    <source>
        <strain evidence="9 10">SS14</strain>
    </source>
</reference>
<evidence type="ECO:0000256" key="1">
    <source>
        <dbReference type="ARBA" id="ARBA00022598"/>
    </source>
</evidence>
<dbReference type="SUPFAM" id="SSF52374">
    <property type="entry name" value="Nucleotidylyl transferase"/>
    <property type="match status" value="1"/>
</dbReference>
<feature type="binding site" evidence="7">
    <location>
        <position position="238"/>
    </location>
    <ligand>
        <name>ATP</name>
        <dbReference type="ChEBI" id="CHEBI:30616"/>
    </ligand>
</feature>
<dbReference type="PANTHER" id="PTHR11766:SF0">
    <property type="entry name" value="TYROSINE--TRNA LIGASE, MITOCHONDRIAL"/>
    <property type="match status" value="1"/>
</dbReference>
<evidence type="ECO:0000256" key="2">
    <source>
        <dbReference type="ARBA" id="ARBA00022741"/>
    </source>
</evidence>
<evidence type="ECO:0000256" key="3">
    <source>
        <dbReference type="ARBA" id="ARBA00022840"/>
    </source>
</evidence>
<comment type="catalytic activity">
    <reaction evidence="6 7">
        <text>tRNA(Tyr) + L-tyrosine + ATP = L-tyrosyl-tRNA(Tyr) + AMP + diphosphate + H(+)</text>
        <dbReference type="Rhea" id="RHEA:10220"/>
        <dbReference type="Rhea" id="RHEA-COMP:9706"/>
        <dbReference type="Rhea" id="RHEA-COMP:9707"/>
        <dbReference type="ChEBI" id="CHEBI:15378"/>
        <dbReference type="ChEBI" id="CHEBI:30616"/>
        <dbReference type="ChEBI" id="CHEBI:33019"/>
        <dbReference type="ChEBI" id="CHEBI:58315"/>
        <dbReference type="ChEBI" id="CHEBI:78442"/>
        <dbReference type="ChEBI" id="CHEBI:78536"/>
        <dbReference type="ChEBI" id="CHEBI:456215"/>
        <dbReference type="EC" id="6.1.1.1"/>
    </reaction>
</comment>
<proteinExistence type="inferred from homology"/>
<feature type="binding site" evidence="7">
    <location>
        <position position="175"/>
    </location>
    <ligand>
        <name>L-tyrosine</name>
        <dbReference type="ChEBI" id="CHEBI:58315"/>
    </ligand>
</feature>
<evidence type="ECO:0000256" key="5">
    <source>
        <dbReference type="ARBA" id="ARBA00023146"/>
    </source>
</evidence>
<evidence type="ECO:0000313" key="9">
    <source>
        <dbReference type="EMBL" id="ACD71251.1"/>
    </source>
</evidence>
<evidence type="ECO:0000256" key="7">
    <source>
        <dbReference type="HAMAP-Rule" id="MF_02006"/>
    </source>
</evidence>
<dbReference type="InterPro" id="IPR002307">
    <property type="entry name" value="Tyr-tRNA-ligase"/>
</dbReference>
<dbReference type="InterPro" id="IPR024088">
    <property type="entry name" value="Tyr-tRNA-ligase_bac-type"/>
</dbReference>
<comment type="subcellular location">
    <subcellularLocation>
        <location evidence="7">Cytoplasm</location>
    </subcellularLocation>
</comment>
<dbReference type="GO" id="GO:0003723">
    <property type="term" value="F:RNA binding"/>
    <property type="evidence" value="ECO:0007669"/>
    <property type="project" value="UniProtKB-KW"/>
</dbReference>
<protein>
    <recommendedName>
        <fullName evidence="7">Tyrosine--tRNA ligase</fullName>
        <ecNumber evidence="7">6.1.1.1</ecNumber>
    </recommendedName>
    <alternativeName>
        <fullName evidence="7">Tyrosyl-tRNA synthetase</fullName>
        <shortName evidence="7">TyrRS</shortName>
    </alternativeName>
</protein>
<sequence>MRGIIGSMNPALARLQARGFIRQCTDLSALSARMDAGPLTFYVGVDPTGSSLHVGHMLPMFALKHLCDAGHRGCVLIGGGTARIGDPSGKTSMRKMLDYATLDAYAGAIVAQLDHFLSFDHRHVFYVNNRDWLAHLNYIDFLREVGAHFSVNKMLTYEAYKKRLETGLSFLEFNYQLLQSYDFLTLSDRYAVELQIGGDDQWGNIVAGADLVRRVRGKTVHGLTFPLITRADGQKMGKTEQGALFLDPALVSPYDFFQYWRNTPDEDVRRFLLLFTFLSVRDVEAILTQGINCAKELLAYEVTRLMHGTAVAQVALQGARAAFGGCGDKCALPTFELTQCTLQVGIKVTDLFVQVGLCTTKSDARRLIAQGGAFVGLQRVADIGAVIDQSALDLDGTVIVRAGKKRVVRIVTDVLE</sequence>
<keyword evidence="2 7" id="KW-0547">Nucleotide-binding</keyword>
<dbReference type="CDD" id="cd00805">
    <property type="entry name" value="TyrRS_core"/>
    <property type="match status" value="1"/>
</dbReference>
<dbReference type="Gene3D" id="3.40.50.620">
    <property type="entry name" value="HUPs"/>
    <property type="match status" value="1"/>
</dbReference>
<comment type="subunit">
    <text evidence="7">Homodimer.</text>
</comment>
<evidence type="ECO:0000313" key="10">
    <source>
        <dbReference type="Proteomes" id="UP000001202"/>
    </source>
</evidence>
<gene>
    <name evidence="7 9" type="primary">tyrS</name>
    <name evidence="9" type="ordered locus">TPASS_0834</name>
</gene>
<evidence type="ECO:0000256" key="6">
    <source>
        <dbReference type="ARBA" id="ARBA00048248"/>
    </source>
</evidence>
<feature type="short sequence motif" description="'KMSKS' region" evidence="7">
    <location>
        <begin position="235"/>
        <end position="239"/>
    </location>
</feature>
<evidence type="ECO:0000256" key="4">
    <source>
        <dbReference type="ARBA" id="ARBA00022917"/>
    </source>
</evidence>
<dbReference type="PANTHER" id="PTHR11766">
    <property type="entry name" value="TYROSYL-TRNA SYNTHETASE"/>
    <property type="match status" value="1"/>
</dbReference>
<keyword evidence="5 7" id="KW-0030">Aminoacyl-tRNA synthetase</keyword>
<name>A0A0H3BLF1_TREPS</name>